<name>A0A4C1T3E7_EUMVA</name>
<evidence type="ECO:0000313" key="2">
    <source>
        <dbReference type="EMBL" id="GBP09029.1"/>
    </source>
</evidence>
<evidence type="ECO:0000313" key="3">
    <source>
        <dbReference type="Proteomes" id="UP000299102"/>
    </source>
</evidence>
<keyword evidence="3" id="KW-1185">Reference proteome</keyword>
<reference evidence="2 3" key="1">
    <citation type="journal article" date="2019" name="Commun. Biol.">
        <title>The bagworm genome reveals a unique fibroin gene that provides high tensile strength.</title>
        <authorList>
            <person name="Kono N."/>
            <person name="Nakamura H."/>
            <person name="Ohtoshi R."/>
            <person name="Tomita M."/>
            <person name="Numata K."/>
            <person name="Arakawa K."/>
        </authorList>
    </citation>
    <scope>NUCLEOTIDE SEQUENCE [LARGE SCALE GENOMIC DNA]</scope>
</reference>
<organism evidence="2 3">
    <name type="scientific">Eumeta variegata</name>
    <name type="common">Bagworm moth</name>
    <name type="synonym">Eumeta japonica</name>
    <dbReference type="NCBI Taxonomy" id="151549"/>
    <lineage>
        <taxon>Eukaryota</taxon>
        <taxon>Metazoa</taxon>
        <taxon>Ecdysozoa</taxon>
        <taxon>Arthropoda</taxon>
        <taxon>Hexapoda</taxon>
        <taxon>Insecta</taxon>
        <taxon>Pterygota</taxon>
        <taxon>Neoptera</taxon>
        <taxon>Endopterygota</taxon>
        <taxon>Lepidoptera</taxon>
        <taxon>Glossata</taxon>
        <taxon>Ditrysia</taxon>
        <taxon>Tineoidea</taxon>
        <taxon>Psychidae</taxon>
        <taxon>Oiketicinae</taxon>
        <taxon>Eumeta</taxon>
    </lineage>
</organism>
<dbReference type="AlphaFoldDB" id="A0A4C1T3E7"/>
<proteinExistence type="predicted"/>
<feature type="region of interest" description="Disordered" evidence="1">
    <location>
        <begin position="1"/>
        <end position="22"/>
    </location>
</feature>
<sequence>MRVRRASANTHSNQTPIIGSAGEGRIVFGPRRPFFHNMMRNLARRPEGPRHVWTASAPDRSSGWGRGAGVAPHNVTLVATRANNVRAYKKIIKAVKSGINSIAHILRYSSRVLWCPFTIPARSLDVEKDTETGRVNFERFSPERPIGTPAWDHYDNRITGSRSFLTLNPLVFNSRKKYHQRGERRAGAGGPRGARGAEIKPIVIRRGNIHPSPTRSWRQQLPFILRRAETLRFFLLCQ</sequence>
<protein>
    <submittedName>
        <fullName evidence="2">Uncharacterized protein</fullName>
    </submittedName>
</protein>
<evidence type="ECO:0000256" key="1">
    <source>
        <dbReference type="SAM" id="MobiDB-lite"/>
    </source>
</evidence>
<accession>A0A4C1T3E7</accession>
<dbReference type="Proteomes" id="UP000299102">
    <property type="component" value="Unassembled WGS sequence"/>
</dbReference>
<comment type="caution">
    <text evidence="2">The sequence shown here is derived from an EMBL/GenBank/DDBJ whole genome shotgun (WGS) entry which is preliminary data.</text>
</comment>
<feature type="region of interest" description="Disordered" evidence="1">
    <location>
        <begin position="178"/>
        <end position="197"/>
    </location>
</feature>
<gene>
    <name evidence="2" type="ORF">EVAR_78375_1</name>
</gene>
<dbReference type="EMBL" id="BGZK01000033">
    <property type="protein sequence ID" value="GBP09029.1"/>
    <property type="molecule type" value="Genomic_DNA"/>
</dbReference>
<feature type="compositionally biased region" description="Polar residues" evidence="1">
    <location>
        <begin position="7"/>
        <end position="17"/>
    </location>
</feature>